<feature type="compositionally biased region" description="Basic and acidic residues" evidence="3">
    <location>
        <begin position="135"/>
        <end position="157"/>
    </location>
</feature>
<dbReference type="Pfam" id="PF04927">
    <property type="entry name" value="SMP"/>
    <property type="match status" value="2"/>
</dbReference>
<dbReference type="PANTHER" id="PTHR31174">
    <property type="entry name" value="SEED MATURATION FAMILY PROTEIN"/>
    <property type="match status" value="1"/>
</dbReference>
<dbReference type="InterPro" id="IPR042971">
    <property type="entry name" value="LEA_SMP"/>
</dbReference>
<evidence type="ECO:0000256" key="2">
    <source>
        <dbReference type="ARBA" id="ARBA00022737"/>
    </source>
</evidence>
<feature type="domain" description="SMP" evidence="4">
    <location>
        <begin position="59"/>
        <end position="114"/>
    </location>
</feature>
<reference evidence="5" key="1">
    <citation type="submission" date="2023-05" db="EMBL/GenBank/DDBJ databases">
        <title>Genome and transcriptome analyses reveal genes involved in the formation of fine ridges on petal epidermal cells in Hibiscus trionum.</title>
        <authorList>
            <person name="Koshimizu S."/>
            <person name="Masuda S."/>
            <person name="Ishii T."/>
            <person name="Shirasu K."/>
            <person name="Hoshino A."/>
            <person name="Arita M."/>
        </authorList>
    </citation>
    <scope>NUCLEOTIDE SEQUENCE</scope>
    <source>
        <strain evidence="5">Hamamatsu line</strain>
    </source>
</reference>
<keyword evidence="2" id="KW-0677">Repeat</keyword>
<proteinExistence type="inferred from homology"/>
<comment type="similarity">
    <text evidence="1">Belongs to the LEA type SMP family.</text>
</comment>
<comment type="caution">
    <text evidence="5">The sequence shown here is derived from an EMBL/GenBank/DDBJ whole genome shotgun (WGS) entry which is preliminary data.</text>
</comment>
<evidence type="ECO:0000256" key="1">
    <source>
        <dbReference type="ARBA" id="ARBA00010733"/>
    </source>
</evidence>
<organism evidence="5 6">
    <name type="scientific">Hibiscus trionum</name>
    <name type="common">Flower of an hour</name>
    <dbReference type="NCBI Taxonomy" id="183268"/>
    <lineage>
        <taxon>Eukaryota</taxon>
        <taxon>Viridiplantae</taxon>
        <taxon>Streptophyta</taxon>
        <taxon>Embryophyta</taxon>
        <taxon>Tracheophyta</taxon>
        <taxon>Spermatophyta</taxon>
        <taxon>Magnoliopsida</taxon>
        <taxon>eudicotyledons</taxon>
        <taxon>Gunneridae</taxon>
        <taxon>Pentapetalae</taxon>
        <taxon>rosids</taxon>
        <taxon>malvids</taxon>
        <taxon>Malvales</taxon>
        <taxon>Malvaceae</taxon>
        <taxon>Malvoideae</taxon>
        <taxon>Hibiscus</taxon>
    </lineage>
</organism>
<dbReference type="AlphaFoldDB" id="A0A9W7J9I0"/>
<evidence type="ECO:0000313" key="5">
    <source>
        <dbReference type="EMBL" id="GMJ09107.1"/>
    </source>
</evidence>
<dbReference type="Proteomes" id="UP001165190">
    <property type="component" value="Unassembled WGS sequence"/>
</dbReference>
<feature type="domain" description="SMP" evidence="4">
    <location>
        <begin position="121"/>
        <end position="179"/>
    </location>
</feature>
<evidence type="ECO:0000256" key="3">
    <source>
        <dbReference type="SAM" id="MobiDB-lite"/>
    </source>
</evidence>
<dbReference type="OrthoDB" id="2014755at2759"/>
<dbReference type="EMBL" id="BSYR01000054">
    <property type="protein sequence ID" value="GMJ09107.1"/>
    <property type="molecule type" value="Genomic_DNA"/>
</dbReference>
<evidence type="ECO:0000259" key="4">
    <source>
        <dbReference type="Pfam" id="PF04927"/>
    </source>
</evidence>
<dbReference type="PANTHER" id="PTHR31174:SF31">
    <property type="entry name" value="LATE EMBRYOGENESIS ABUNDANT PROTEIN 3"/>
    <property type="match status" value="1"/>
</dbReference>
<feature type="region of interest" description="Disordered" evidence="3">
    <location>
        <begin position="135"/>
        <end position="182"/>
    </location>
</feature>
<gene>
    <name evidence="5" type="ORF">HRI_004579900</name>
</gene>
<protein>
    <recommendedName>
        <fullName evidence="4">SMP domain-containing protein</fullName>
    </recommendedName>
</protein>
<keyword evidence="6" id="KW-1185">Reference proteome</keyword>
<name>A0A9W7J9I0_HIBTR</name>
<dbReference type="InterPro" id="IPR007011">
    <property type="entry name" value="LEA_SMP_dom"/>
</dbReference>
<sequence>MSQRQPRRPQASDQEAINFVDVFDVIGAAPSTLSPSLIPTAGDMRPTATTTGVVDSSGISIGEALEATAISVGDKPVDRGDVAAIRAAEARAAGSSVAGLGAKAQAAVDFNDRATYDYNKITISDVLSDATAKLPRDKAVTSEDADGVRGAEVRNKPESMPTPGGVADTLATAARVNRDDKK</sequence>
<evidence type="ECO:0000313" key="6">
    <source>
        <dbReference type="Proteomes" id="UP001165190"/>
    </source>
</evidence>
<accession>A0A9W7J9I0</accession>